<dbReference type="EMBL" id="FNTH01000001">
    <property type="protein sequence ID" value="SED15030.1"/>
    <property type="molecule type" value="Genomic_DNA"/>
</dbReference>
<dbReference type="Proteomes" id="UP000198992">
    <property type="component" value="Unassembled WGS sequence"/>
</dbReference>
<organism evidence="2 3">
    <name type="scientific">Bradyrhizobium erythrophlei</name>
    <dbReference type="NCBI Taxonomy" id="1437360"/>
    <lineage>
        <taxon>Bacteria</taxon>
        <taxon>Pseudomonadati</taxon>
        <taxon>Pseudomonadota</taxon>
        <taxon>Alphaproteobacteria</taxon>
        <taxon>Hyphomicrobiales</taxon>
        <taxon>Nitrobacteraceae</taxon>
        <taxon>Bradyrhizobium</taxon>
    </lineage>
</organism>
<dbReference type="InterPro" id="IPR037401">
    <property type="entry name" value="SnoaL-like"/>
</dbReference>
<feature type="domain" description="SnoaL-like" evidence="1">
    <location>
        <begin position="11"/>
        <end position="67"/>
    </location>
</feature>
<accession>A0A1H4YCQ9</accession>
<name>A0A1H4YCQ9_9BRAD</name>
<gene>
    <name evidence="2" type="ORF">SAMN05444164_3863</name>
</gene>
<dbReference type="OrthoDB" id="8235400at2"/>
<evidence type="ECO:0000313" key="2">
    <source>
        <dbReference type="EMBL" id="SED15030.1"/>
    </source>
</evidence>
<dbReference type="RefSeq" id="WP_092117845.1">
    <property type="nucleotide sequence ID" value="NZ_FNTH01000001.1"/>
</dbReference>
<dbReference type="InterPro" id="IPR032710">
    <property type="entry name" value="NTF2-like_dom_sf"/>
</dbReference>
<sequence length="111" mass="12067">MSFDPMAAAVDWLDAYRAGELEEILGMYADDAVIYCDCGGHKTLTGREAIRAYWIDSLKRYPAFALDNLKPKCNEIMISYITTNGLVCAILTFTASGQIKTVSCGPANCAA</sequence>
<dbReference type="Gene3D" id="3.10.450.50">
    <property type="match status" value="1"/>
</dbReference>
<evidence type="ECO:0000259" key="1">
    <source>
        <dbReference type="Pfam" id="PF12680"/>
    </source>
</evidence>
<proteinExistence type="predicted"/>
<reference evidence="2 3" key="1">
    <citation type="submission" date="2016-10" db="EMBL/GenBank/DDBJ databases">
        <authorList>
            <person name="de Groot N.N."/>
        </authorList>
    </citation>
    <scope>NUCLEOTIDE SEQUENCE [LARGE SCALE GENOMIC DNA]</scope>
    <source>
        <strain evidence="2 3">MT12</strain>
    </source>
</reference>
<dbReference type="Pfam" id="PF12680">
    <property type="entry name" value="SnoaL_2"/>
    <property type="match status" value="1"/>
</dbReference>
<protein>
    <submittedName>
        <fullName evidence="2">SnoaL-like domain-containing protein</fullName>
    </submittedName>
</protein>
<dbReference type="SUPFAM" id="SSF54427">
    <property type="entry name" value="NTF2-like"/>
    <property type="match status" value="1"/>
</dbReference>
<dbReference type="AlphaFoldDB" id="A0A1H4YCQ9"/>
<evidence type="ECO:0000313" key="3">
    <source>
        <dbReference type="Proteomes" id="UP000198992"/>
    </source>
</evidence>